<organism evidence="1">
    <name type="scientific">marine sediment metagenome</name>
    <dbReference type="NCBI Taxonomy" id="412755"/>
    <lineage>
        <taxon>unclassified sequences</taxon>
        <taxon>metagenomes</taxon>
        <taxon>ecological metagenomes</taxon>
    </lineage>
</organism>
<gene>
    <name evidence="1" type="ORF">LCGC14_2320510</name>
</gene>
<proteinExistence type="predicted"/>
<evidence type="ECO:0000313" key="1">
    <source>
        <dbReference type="EMBL" id="KKL48936.1"/>
    </source>
</evidence>
<dbReference type="EMBL" id="LAZR01033142">
    <property type="protein sequence ID" value="KKL48936.1"/>
    <property type="molecule type" value="Genomic_DNA"/>
</dbReference>
<reference evidence="1" key="1">
    <citation type="journal article" date="2015" name="Nature">
        <title>Complex archaea that bridge the gap between prokaryotes and eukaryotes.</title>
        <authorList>
            <person name="Spang A."/>
            <person name="Saw J.H."/>
            <person name="Jorgensen S.L."/>
            <person name="Zaremba-Niedzwiedzka K."/>
            <person name="Martijn J."/>
            <person name="Lind A.E."/>
            <person name="van Eijk R."/>
            <person name="Schleper C."/>
            <person name="Guy L."/>
            <person name="Ettema T.J."/>
        </authorList>
    </citation>
    <scope>NUCLEOTIDE SEQUENCE</scope>
</reference>
<comment type="caution">
    <text evidence="1">The sequence shown here is derived from an EMBL/GenBank/DDBJ whole genome shotgun (WGS) entry which is preliminary data.</text>
</comment>
<sequence>MSRPKSSKRLELGEKEWKEREKERCRKKAKRYYYEKGRYATAWRIRVKQKLIEYKGSRCQRCGYDKKIPSVYDFHHRDPRKKDFGIGSYKVLNFEKLKKEADKCDLLCKNCHAGVH</sequence>
<accession>A0A0F9D5G3</accession>
<protein>
    <recommendedName>
        <fullName evidence="2">HNH nuclease domain-containing protein</fullName>
    </recommendedName>
</protein>
<evidence type="ECO:0008006" key="2">
    <source>
        <dbReference type="Google" id="ProtNLM"/>
    </source>
</evidence>
<dbReference type="AlphaFoldDB" id="A0A0F9D5G3"/>
<feature type="non-terminal residue" evidence="1">
    <location>
        <position position="116"/>
    </location>
</feature>
<name>A0A0F9D5G3_9ZZZZ</name>